<dbReference type="Gene3D" id="1.10.760.10">
    <property type="entry name" value="Cytochrome c-like domain"/>
    <property type="match status" value="2"/>
</dbReference>
<protein>
    <submittedName>
        <fullName evidence="6">Cytochrome c</fullName>
    </submittedName>
</protein>
<dbReference type="GO" id="GO:0046872">
    <property type="term" value="F:metal ion binding"/>
    <property type="evidence" value="ECO:0007669"/>
    <property type="project" value="UniProtKB-KW"/>
</dbReference>
<comment type="caution">
    <text evidence="6">The sequence shown here is derived from an EMBL/GenBank/DDBJ whole genome shotgun (WGS) entry which is preliminary data.</text>
</comment>
<dbReference type="Pfam" id="PF13442">
    <property type="entry name" value="Cytochrome_CBB3"/>
    <property type="match status" value="2"/>
</dbReference>
<evidence type="ECO:0000313" key="7">
    <source>
        <dbReference type="Proteomes" id="UP000318053"/>
    </source>
</evidence>
<dbReference type="EMBL" id="SJPK01000002">
    <property type="protein sequence ID" value="TWT73888.1"/>
    <property type="molecule type" value="Genomic_DNA"/>
</dbReference>
<keyword evidence="1 4" id="KW-0349">Heme</keyword>
<keyword evidence="2 4" id="KW-0479">Metal-binding</keyword>
<gene>
    <name evidence="6" type="ORF">CA85_07700</name>
</gene>
<dbReference type="Proteomes" id="UP000318053">
    <property type="component" value="Unassembled WGS sequence"/>
</dbReference>
<reference evidence="6 7" key="1">
    <citation type="submission" date="2019-02" db="EMBL/GenBank/DDBJ databases">
        <title>Deep-cultivation of Planctomycetes and their phenomic and genomic characterization uncovers novel biology.</title>
        <authorList>
            <person name="Wiegand S."/>
            <person name="Jogler M."/>
            <person name="Boedeker C."/>
            <person name="Pinto D."/>
            <person name="Vollmers J."/>
            <person name="Rivas-Marin E."/>
            <person name="Kohn T."/>
            <person name="Peeters S.H."/>
            <person name="Heuer A."/>
            <person name="Rast P."/>
            <person name="Oberbeckmann S."/>
            <person name="Bunk B."/>
            <person name="Jeske O."/>
            <person name="Meyerdierks A."/>
            <person name="Storesund J.E."/>
            <person name="Kallscheuer N."/>
            <person name="Luecker S."/>
            <person name="Lage O.M."/>
            <person name="Pohl T."/>
            <person name="Merkel B.J."/>
            <person name="Hornburger P."/>
            <person name="Mueller R.-W."/>
            <person name="Bruemmer F."/>
            <person name="Labrenz M."/>
            <person name="Spormann A.M."/>
            <person name="Op Den Camp H."/>
            <person name="Overmann J."/>
            <person name="Amann R."/>
            <person name="Jetten M.S.M."/>
            <person name="Mascher T."/>
            <person name="Medema M.H."/>
            <person name="Devos D.P."/>
            <person name="Kaster A.-K."/>
            <person name="Ovreas L."/>
            <person name="Rohde M."/>
            <person name="Galperin M.Y."/>
            <person name="Jogler C."/>
        </authorList>
    </citation>
    <scope>NUCLEOTIDE SEQUENCE [LARGE SCALE GENOMIC DNA]</scope>
    <source>
        <strain evidence="6 7">CA85</strain>
    </source>
</reference>
<name>A0A5C5YFT2_9BACT</name>
<dbReference type="AlphaFoldDB" id="A0A5C5YFT2"/>
<dbReference type="InterPro" id="IPR009056">
    <property type="entry name" value="Cyt_c-like_dom"/>
</dbReference>
<evidence type="ECO:0000256" key="4">
    <source>
        <dbReference type="PROSITE-ProRule" id="PRU00433"/>
    </source>
</evidence>
<dbReference type="InterPro" id="IPR036909">
    <property type="entry name" value="Cyt_c-like_dom_sf"/>
</dbReference>
<dbReference type="SUPFAM" id="SSF46626">
    <property type="entry name" value="Cytochrome c"/>
    <property type="match status" value="2"/>
</dbReference>
<evidence type="ECO:0000256" key="1">
    <source>
        <dbReference type="ARBA" id="ARBA00022617"/>
    </source>
</evidence>
<dbReference type="PROSITE" id="PS51007">
    <property type="entry name" value="CYTC"/>
    <property type="match status" value="2"/>
</dbReference>
<evidence type="ECO:0000259" key="5">
    <source>
        <dbReference type="PROSITE" id="PS51007"/>
    </source>
</evidence>
<proteinExistence type="predicted"/>
<dbReference type="GO" id="GO:0009055">
    <property type="term" value="F:electron transfer activity"/>
    <property type="evidence" value="ECO:0007669"/>
    <property type="project" value="InterPro"/>
</dbReference>
<accession>A0A5C5YFT2</accession>
<dbReference type="GO" id="GO:0020037">
    <property type="term" value="F:heme binding"/>
    <property type="evidence" value="ECO:0007669"/>
    <property type="project" value="InterPro"/>
</dbReference>
<evidence type="ECO:0000256" key="2">
    <source>
        <dbReference type="ARBA" id="ARBA00022723"/>
    </source>
</evidence>
<evidence type="ECO:0000256" key="3">
    <source>
        <dbReference type="ARBA" id="ARBA00023004"/>
    </source>
</evidence>
<feature type="domain" description="Cytochrome c" evidence="5">
    <location>
        <begin position="353"/>
        <end position="484"/>
    </location>
</feature>
<evidence type="ECO:0000313" key="6">
    <source>
        <dbReference type="EMBL" id="TWT73888.1"/>
    </source>
</evidence>
<keyword evidence="3 4" id="KW-0408">Iron</keyword>
<sequence length="485" mass="52852">MGRRFTSLFHLPLLFILHLMSCLAILIRRIGRHCRLRSGCVGFSAVGGCSDVPERTVRAAPNRCSIASPAAWILAALMVSPSVLMVGCRESAPEFGHDRVRAMSLEISRDLPTEAAMQDVSVVVDKLFGTPQSPRWPRRWMRSEAEQNLVSLQRLEIAAGGVRSDQANVHSGLYQEHCVICHGIAGSGTGAASRLQVPYPRDFRAGVFKWKSTTRSEKPTRDDLERALVSGIPGTPMPSFRTLPSSDRDALVDYVIYLSVRGEVERRLLAHAVDMLDYDESAPADELRIQLRDEEALAQQSGADSTASMQLDELSDGQRAIADVIHDVVGRWVSAESSPVPPQPSDEGEALAASVARGRELFNGPVVACAGCHGQDGVGGLPSLDYDDWTKEFTTRIGITPEDTEAVKPFRKAGALPPRKIEPRVLAEGLLRGGDDPETLYRRIHHGIAGTPMPGIEIVVPSEEGTGVSPRDVWDLVNFLEAMKN</sequence>
<keyword evidence="7" id="KW-1185">Reference proteome</keyword>
<feature type="domain" description="Cytochrome c" evidence="5">
    <location>
        <begin position="155"/>
        <end position="259"/>
    </location>
</feature>
<organism evidence="6 7">
    <name type="scientific">Allorhodopirellula solitaria</name>
    <dbReference type="NCBI Taxonomy" id="2527987"/>
    <lineage>
        <taxon>Bacteria</taxon>
        <taxon>Pseudomonadati</taxon>
        <taxon>Planctomycetota</taxon>
        <taxon>Planctomycetia</taxon>
        <taxon>Pirellulales</taxon>
        <taxon>Pirellulaceae</taxon>
        <taxon>Allorhodopirellula</taxon>
    </lineage>
</organism>